<gene>
    <name evidence="1" type="ORF">METZ01_LOCUS14853</name>
</gene>
<sequence>MNIHGLFMNGQVLNIFVHFNYYKLGVG</sequence>
<accession>A0A381P6V0</accession>
<proteinExistence type="predicted"/>
<evidence type="ECO:0000313" key="1">
    <source>
        <dbReference type="EMBL" id="SUZ61999.1"/>
    </source>
</evidence>
<name>A0A381P6V0_9ZZZZ</name>
<protein>
    <submittedName>
        <fullName evidence="1">Uncharacterized protein</fullName>
    </submittedName>
</protein>
<dbReference type="AlphaFoldDB" id="A0A381P6V0"/>
<organism evidence="1">
    <name type="scientific">marine metagenome</name>
    <dbReference type="NCBI Taxonomy" id="408172"/>
    <lineage>
        <taxon>unclassified sequences</taxon>
        <taxon>metagenomes</taxon>
        <taxon>ecological metagenomes</taxon>
    </lineage>
</organism>
<dbReference type="EMBL" id="UINC01000841">
    <property type="protein sequence ID" value="SUZ61999.1"/>
    <property type="molecule type" value="Genomic_DNA"/>
</dbReference>
<reference evidence="1" key="1">
    <citation type="submission" date="2018-05" db="EMBL/GenBank/DDBJ databases">
        <authorList>
            <person name="Lanie J.A."/>
            <person name="Ng W.-L."/>
            <person name="Kazmierczak K.M."/>
            <person name="Andrzejewski T.M."/>
            <person name="Davidsen T.M."/>
            <person name="Wayne K.J."/>
            <person name="Tettelin H."/>
            <person name="Glass J.I."/>
            <person name="Rusch D."/>
            <person name="Podicherti R."/>
            <person name="Tsui H.-C.T."/>
            <person name="Winkler M.E."/>
        </authorList>
    </citation>
    <scope>NUCLEOTIDE SEQUENCE</scope>
</reference>